<reference evidence="2 3" key="1">
    <citation type="journal article" date="2013" name="Proc. Natl. Acad. Sci. U.S.A.">
        <title>Candidate phylum TM6 genome recovered from a hospital sink biofilm provides genomic insights into this uncultivated phylum.</title>
        <authorList>
            <person name="McLean J.S."/>
            <person name="Lombardo M.J."/>
            <person name="Badger J.H."/>
            <person name="Edlund A."/>
            <person name="Novotny M."/>
            <person name="Yee-Greenbaum J."/>
            <person name="Vyahhi N."/>
            <person name="Hall A.P."/>
            <person name="Yang Y."/>
            <person name="Dupont C.L."/>
            <person name="Ziegler M.G."/>
            <person name="Chitsaz H."/>
            <person name="Allen A.E."/>
            <person name="Yooseph S."/>
            <person name="Tesler G."/>
            <person name="Pevzner P.A."/>
            <person name="Friedman R.M."/>
            <person name="Nealson K.H."/>
            <person name="Venter J.C."/>
            <person name="Lasken R.S."/>
        </authorList>
    </citation>
    <scope>NUCLEOTIDE SEQUENCE [LARGE SCALE GENOMIC DNA]</scope>
    <source>
        <strain evidence="2 3">TM6SC1</strain>
    </source>
</reference>
<dbReference type="STRING" id="1306947.J120_04280"/>
<organism evidence="2 3">
    <name type="scientific">candidate division TM6 bacterium JCVI TM6SC1</name>
    <dbReference type="NCBI Taxonomy" id="1306947"/>
    <lineage>
        <taxon>Bacteria</taxon>
        <taxon>Candidatus Babelota</taxon>
        <taxon>Vermiphilus</taxon>
    </lineage>
</organism>
<feature type="transmembrane region" description="Helical" evidence="1">
    <location>
        <begin position="47"/>
        <end position="69"/>
    </location>
</feature>
<evidence type="ECO:0000256" key="1">
    <source>
        <dbReference type="SAM" id="Phobius"/>
    </source>
</evidence>
<keyword evidence="1" id="KW-0472">Membrane</keyword>
<dbReference type="AlphaFoldDB" id="A0A0D2K4D8"/>
<keyword evidence="1" id="KW-1133">Transmembrane helix</keyword>
<evidence type="ECO:0000313" key="3">
    <source>
        <dbReference type="Proteomes" id="UP000032214"/>
    </source>
</evidence>
<dbReference type="EMBL" id="ARQD01000003">
    <property type="protein sequence ID" value="KIX85112.1"/>
    <property type="molecule type" value="Genomic_DNA"/>
</dbReference>
<feature type="transmembrane region" description="Helical" evidence="1">
    <location>
        <begin position="15"/>
        <end position="35"/>
    </location>
</feature>
<keyword evidence="1" id="KW-0812">Transmembrane</keyword>
<comment type="caution">
    <text evidence="2">The sequence shown here is derived from an EMBL/GenBank/DDBJ whole genome shotgun (WGS) entry which is preliminary data.</text>
</comment>
<gene>
    <name evidence="2" type="ORF">J120_04280</name>
</gene>
<accession>A0A0D2K4D8</accession>
<protein>
    <submittedName>
        <fullName evidence="2">Uncharacterized protein</fullName>
    </submittedName>
</protein>
<dbReference type="Proteomes" id="UP000032214">
    <property type="component" value="Unassembled WGS sequence"/>
</dbReference>
<keyword evidence="3" id="KW-1185">Reference proteome</keyword>
<evidence type="ECO:0000313" key="2">
    <source>
        <dbReference type="EMBL" id="KIX85112.1"/>
    </source>
</evidence>
<name>A0A0D2K4D8_9BACT</name>
<sequence>MTTPFNWLNSLKQTLGWYFAGLIGFAVGFLYKYGFIGFGTMFSTLMVNWRFALGYGAAFFFLPIITHFFKNKMSQ</sequence>
<proteinExistence type="predicted"/>